<evidence type="ECO:0000256" key="2">
    <source>
        <dbReference type="ARBA" id="ARBA00004613"/>
    </source>
</evidence>
<dbReference type="EMBL" id="PQFF01000142">
    <property type="protein sequence ID" value="RHZ79147.1"/>
    <property type="molecule type" value="Genomic_DNA"/>
</dbReference>
<dbReference type="InterPro" id="IPR045379">
    <property type="entry name" value="Crinkler_N"/>
</dbReference>
<organism evidence="7 8">
    <name type="scientific">Diversispora epigaea</name>
    <dbReference type="NCBI Taxonomy" id="1348612"/>
    <lineage>
        <taxon>Eukaryota</taxon>
        <taxon>Fungi</taxon>
        <taxon>Fungi incertae sedis</taxon>
        <taxon>Mucoromycota</taxon>
        <taxon>Glomeromycotina</taxon>
        <taxon>Glomeromycetes</taxon>
        <taxon>Diversisporales</taxon>
        <taxon>Diversisporaceae</taxon>
        <taxon>Diversispora</taxon>
    </lineage>
</organism>
<dbReference type="SUPFAM" id="SSF56112">
    <property type="entry name" value="Protein kinase-like (PK-like)"/>
    <property type="match status" value="1"/>
</dbReference>
<dbReference type="Pfam" id="PF20147">
    <property type="entry name" value="Crinkler"/>
    <property type="match status" value="1"/>
</dbReference>
<evidence type="ECO:0000259" key="6">
    <source>
        <dbReference type="PROSITE" id="PS50011"/>
    </source>
</evidence>
<dbReference type="InterPro" id="IPR008266">
    <property type="entry name" value="Tyr_kinase_AS"/>
</dbReference>
<sequence>MSITLVCVIKGSSSANAFPVDIDRNESVCDLKKAIKAKNLKVFGSINAMDLKLWKVQIKIQSNCDDTVQSQNLQNNIYLCPVYEIGDYWTENPPSQHIHVIIKLPLLSQEEALSCIPPPIGYASSCISNTTIKVNGNPPTNVLLWNDLFDVVNRFNFDEQPVFDEPIFSDGFILANEEMVRFTMDVNIFMNLNRHMRHEYKFSREYTPSTGMPDFTCHYMEKLILTIEIKIKHALKDMGEQTFPAFYKSSSSDTPRKFIQQIYNYMRENELKYSILSTYDNHWFLCRKHDELLISDTLPLKSKSPPVLKVYAYLAQQAKCDHYSSNPNIPMSVRGDNNSRILRSSSKLSENQQPTSNTSSISDISVNQQLSSGTSINQRTFDFSDFKFKSILGIGRSGKTLLCKFRSDEIALKSADFSKTPSNILEEMKKEVEVYKNLADIQGKYIPKLVCYGYYGGGMSFVIGLNHVGTPLSHHKITDQQISRACKALKAIHDHGILHNDIREENILVNNNGDIYLIDFGMAIREDLNKKRKLFDEEQDQLSCLLNRYHITQKPFSSSPSSEPQAI</sequence>
<dbReference type="InterPro" id="IPR011009">
    <property type="entry name" value="Kinase-like_dom_sf"/>
</dbReference>
<feature type="binding site" evidence="4">
    <location>
        <position position="413"/>
    </location>
    <ligand>
        <name>ATP</name>
        <dbReference type="ChEBI" id="CHEBI:30616"/>
    </ligand>
</feature>
<evidence type="ECO:0000313" key="8">
    <source>
        <dbReference type="Proteomes" id="UP000266861"/>
    </source>
</evidence>
<dbReference type="Proteomes" id="UP000266861">
    <property type="component" value="Unassembled WGS sequence"/>
</dbReference>
<dbReference type="InterPro" id="IPR017441">
    <property type="entry name" value="Protein_kinase_ATP_BS"/>
</dbReference>
<dbReference type="PANTHER" id="PTHR37171">
    <property type="entry name" value="SERINE/THREONINE-PROTEIN KINASE YRZF-RELATED"/>
    <property type="match status" value="1"/>
</dbReference>
<keyword evidence="8" id="KW-1185">Reference proteome</keyword>
<evidence type="ECO:0000256" key="5">
    <source>
        <dbReference type="SAM" id="MobiDB-lite"/>
    </source>
</evidence>
<keyword evidence="4" id="KW-0067">ATP-binding</keyword>
<dbReference type="AlphaFoldDB" id="A0A397IVS7"/>
<dbReference type="GO" id="GO:0043657">
    <property type="term" value="C:host cell"/>
    <property type="evidence" value="ECO:0007669"/>
    <property type="project" value="UniProtKB-SubCell"/>
</dbReference>
<dbReference type="GO" id="GO:0005576">
    <property type="term" value="C:extracellular region"/>
    <property type="evidence" value="ECO:0007669"/>
    <property type="project" value="UniProtKB-SubCell"/>
</dbReference>
<keyword evidence="3" id="KW-0964">Secreted</keyword>
<protein>
    <recommendedName>
        <fullName evidence="6">Protein kinase domain-containing protein</fullName>
    </recommendedName>
</protein>
<dbReference type="STRING" id="1348612.A0A397IVS7"/>
<gene>
    <name evidence="7" type="ORF">Glove_151g129</name>
</gene>
<dbReference type="Gene3D" id="1.10.510.10">
    <property type="entry name" value="Transferase(Phosphotransferase) domain 1"/>
    <property type="match status" value="1"/>
</dbReference>
<dbReference type="Pfam" id="PF00069">
    <property type="entry name" value="Pkinase"/>
    <property type="match status" value="1"/>
</dbReference>
<dbReference type="InterPro" id="IPR000719">
    <property type="entry name" value="Prot_kinase_dom"/>
</dbReference>
<evidence type="ECO:0000256" key="1">
    <source>
        <dbReference type="ARBA" id="ARBA00004340"/>
    </source>
</evidence>
<comment type="subcellular location">
    <subcellularLocation>
        <location evidence="1">Host cell</location>
    </subcellularLocation>
    <subcellularLocation>
        <location evidence="2">Secreted</location>
    </subcellularLocation>
</comment>
<feature type="region of interest" description="Disordered" evidence="5">
    <location>
        <begin position="345"/>
        <end position="364"/>
    </location>
</feature>
<name>A0A397IVS7_9GLOM</name>
<comment type="caution">
    <text evidence="7">The sequence shown here is derived from an EMBL/GenBank/DDBJ whole genome shotgun (WGS) entry which is preliminary data.</text>
</comment>
<dbReference type="PANTHER" id="PTHR37171:SF1">
    <property type="entry name" value="SERINE_THREONINE-PROTEIN KINASE YRZF-RELATED"/>
    <property type="match status" value="1"/>
</dbReference>
<proteinExistence type="predicted"/>
<dbReference type="GO" id="GO:0004672">
    <property type="term" value="F:protein kinase activity"/>
    <property type="evidence" value="ECO:0007669"/>
    <property type="project" value="InterPro"/>
</dbReference>
<dbReference type="OrthoDB" id="2156052at2759"/>
<accession>A0A397IVS7</accession>
<dbReference type="PROSITE" id="PS50011">
    <property type="entry name" value="PROTEIN_KINASE_DOM"/>
    <property type="match status" value="1"/>
</dbReference>
<dbReference type="PROSITE" id="PS00107">
    <property type="entry name" value="PROTEIN_KINASE_ATP"/>
    <property type="match status" value="1"/>
</dbReference>
<keyword evidence="4" id="KW-0547">Nucleotide-binding</keyword>
<reference evidence="7 8" key="1">
    <citation type="submission" date="2018-08" db="EMBL/GenBank/DDBJ databases">
        <title>Genome and evolution of the arbuscular mycorrhizal fungus Diversispora epigaea (formerly Glomus versiforme) and its bacterial endosymbionts.</title>
        <authorList>
            <person name="Sun X."/>
            <person name="Fei Z."/>
            <person name="Harrison M."/>
        </authorList>
    </citation>
    <scope>NUCLEOTIDE SEQUENCE [LARGE SCALE GENOMIC DNA]</scope>
    <source>
        <strain evidence="7 8">IT104</strain>
    </source>
</reference>
<evidence type="ECO:0000256" key="4">
    <source>
        <dbReference type="PROSITE-ProRule" id="PRU10141"/>
    </source>
</evidence>
<dbReference type="GO" id="GO:0005524">
    <property type="term" value="F:ATP binding"/>
    <property type="evidence" value="ECO:0007669"/>
    <property type="project" value="UniProtKB-UniRule"/>
</dbReference>
<dbReference type="InterPro" id="IPR052396">
    <property type="entry name" value="Meiotic_Drive_Suppr_Kinase"/>
</dbReference>
<dbReference type="PROSITE" id="PS00109">
    <property type="entry name" value="PROTEIN_KINASE_TYR"/>
    <property type="match status" value="1"/>
</dbReference>
<dbReference type="SMART" id="SM00220">
    <property type="entry name" value="S_TKc"/>
    <property type="match status" value="1"/>
</dbReference>
<evidence type="ECO:0000256" key="3">
    <source>
        <dbReference type="ARBA" id="ARBA00022525"/>
    </source>
</evidence>
<feature type="domain" description="Protein kinase" evidence="6">
    <location>
        <begin position="386"/>
        <end position="567"/>
    </location>
</feature>
<evidence type="ECO:0000313" key="7">
    <source>
        <dbReference type="EMBL" id="RHZ79147.1"/>
    </source>
</evidence>